<dbReference type="Proteomes" id="UP001150581">
    <property type="component" value="Unassembled WGS sequence"/>
</dbReference>
<protein>
    <submittedName>
        <fullName evidence="1">Uncharacterized protein</fullName>
    </submittedName>
</protein>
<proteinExistence type="predicted"/>
<evidence type="ECO:0000313" key="2">
    <source>
        <dbReference type="Proteomes" id="UP001150581"/>
    </source>
</evidence>
<keyword evidence="2" id="KW-1185">Reference proteome</keyword>
<organism evidence="1 2">
    <name type="scientific">Kickxella alabastrina</name>
    <dbReference type="NCBI Taxonomy" id="61397"/>
    <lineage>
        <taxon>Eukaryota</taxon>
        <taxon>Fungi</taxon>
        <taxon>Fungi incertae sedis</taxon>
        <taxon>Zoopagomycota</taxon>
        <taxon>Kickxellomycotina</taxon>
        <taxon>Kickxellomycetes</taxon>
        <taxon>Kickxellales</taxon>
        <taxon>Kickxellaceae</taxon>
        <taxon>Kickxella</taxon>
    </lineage>
</organism>
<comment type="caution">
    <text evidence="1">The sequence shown here is derived from an EMBL/GenBank/DDBJ whole genome shotgun (WGS) entry which is preliminary data.</text>
</comment>
<evidence type="ECO:0000313" key="1">
    <source>
        <dbReference type="EMBL" id="KAJ1878203.1"/>
    </source>
</evidence>
<name>A0ACC1HX22_9FUNG</name>
<gene>
    <name evidence="1" type="ORF">LPJ66_011935</name>
</gene>
<reference evidence="1" key="1">
    <citation type="submission" date="2022-07" db="EMBL/GenBank/DDBJ databases">
        <title>Phylogenomic reconstructions and comparative analyses of Kickxellomycotina fungi.</title>
        <authorList>
            <person name="Reynolds N.K."/>
            <person name="Stajich J.E."/>
            <person name="Barry K."/>
            <person name="Grigoriev I.V."/>
            <person name="Crous P."/>
            <person name="Smith M.E."/>
        </authorList>
    </citation>
    <scope>NUCLEOTIDE SEQUENCE</scope>
    <source>
        <strain evidence="1">Benny 63K</strain>
    </source>
</reference>
<sequence length="233" mass="25766">MAKQFALRAEYHQQIIDLAFLPALLGVACQSVSELELLRMLMESLLLELGVVDVILACVRQDDQGVSPWGIGFLHKFVSRSVSRAYLTASPGLVCWLCRRLVTGKYACTNRLILRSLWCLCTSWEAAAAPAALVEVVQPENLRHILAMFVSDDDAEAHYWSVVLISRVSVLVSTHRWIIRSLLPQAMAGLAEALIPDSHLTLMPEMAGIILRLCHSIDVAPMMARCPTIATIC</sequence>
<dbReference type="EMBL" id="JANBPG010003981">
    <property type="protein sequence ID" value="KAJ1878203.1"/>
    <property type="molecule type" value="Genomic_DNA"/>
</dbReference>
<feature type="non-terminal residue" evidence="1">
    <location>
        <position position="233"/>
    </location>
</feature>
<accession>A0ACC1HX22</accession>